<dbReference type="KEGG" id="hlt:I7X12_11440"/>
<evidence type="ECO:0000259" key="3">
    <source>
        <dbReference type="Pfam" id="PF09851"/>
    </source>
</evidence>
<feature type="transmembrane region" description="Helical" evidence="2">
    <location>
        <begin position="48"/>
        <end position="66"/>
    </location>
</feature>
<protein>
    <submittedName>
        <fullName evidence="4">SHOCT domain-containing protein</fullName>
    </submittedName>
</protein>
<keyword evidence="2" id="KW-0812">Transmembrane</keyword>
<evidence type="ECO:0000313" key="4">
    <source>
        <dbReference type="EMBL" id="QPV61381.1"/>
    </source>
</evidence>
<dbReference type="GeneID" id="60589115"/>
<dbReference type="OrthoDB" id="178074at2157"/>
<feature type="region of interest" description="Disordered" evidence="1">
    <location>
        <begin position="128"/>
        <end position="179"/>
    </location>
</feature>
<dbReference type="Pfam" id="PF09851">
    <property type="entry name" value="SHOCT"/>
    <property type="match status" value="1"/>
</dbReference>
<feature type="transmembrane region" description="Helical" evidence="2">
    <location>
        <begin position="15"/>
        <end position="36"/>
    </location>
</feature>
<dbReference type="InterPro" id="IPR018649">
    <property type="entry name" value="SHOCT"/>
</dbReference>
<keyword evidence="2" id="KW-0472">Membrane</keyword>
<keyword evidence="2" id="KW-1133">Transmembrane helix</keyword>
<sequence>MREALRSIRTVTRRFVALLPVLIAVSTLPTVLLVLFNGGVVTALEVAIAGWLLATPVTALLVWVVLNLSPVDLPGSLGERTVDLPSVLDGREASGNRPDGDDPVETLRERFARGEIDQTEFERRLDALLAAEDGAGERASEGPSDSAVRPPAARQGSHAQSRTDDRPQAPGRDREPEST</sequence>
<dbReference type="RefSeq" id="WP_198060213.1">
    <property type="nucleotide sequence ID" value="NZ_CP065856.1"/>
</dbReference>
<evidence type="ECO:0000256" key="1">
    <source>
        <dbReference type="SAM" id="MobiDB-lite"/>
    </source>
</evidence>
<dbReference type="AlphaFoldDB" id="A0A7T3FV98"/>
<dbReference type="EMBL" id="CP065856">
    <property type="protein sequence ID" value="QPV61381.1"/>
    <property type="molecule type" value="Genomic_DNA"/>
</dbReference>
<dbReference type="Proteomes" id="UP000595001">
    <property type="component" value="Chromosome"/>
</dbReference>
<reference evidence="4 5" key="1">
    <citation type="submission" date="2020-12" db="EMBL/GenBank/DDBJ databases">
        <title>Halosimplex halophilum sp. nov. and Halosimplex salinum sp. nov., two new members of the genus Halosimplex.</title>
        <authorList>
            <person name="Cui H.L."/>
        </authorList>
    </citation>
    <scope>NUCLEOTIDE SEQUENCE [LARGE SCALE GENOMIC DNA]</scope>
    <source>
        <strain evidence="4 5">YGH94</strain>
    </source>
</reference>
<proteinExistence type="predicted"/>
<name>A0A7T3FV98_9EURY</name>
<organism evidence="4 5">
    <name type="scientific">Halosimplex litoreum</name>
    <dbReference type="NCBI Taxonomy" id="1198301"/>
    <lineage>
        <taxon>Archaea</taxon>
        <taxon>Methanobacteriati</taxon>
        <taxon>Methanobacteriota</taxon>
        <taxon>Stenosarchaea group</taxon>
        <taxon>Halobacteria</taxon>
        <taxon>Halobacteriales</taxon>
        <taxon>Haloarculaceae</taxon>
        <taxon>Halosimplex</taxon>
    </lineage>
</organism>
<evidence type="ECO:0000256" key="2">
    <source>
        <dbReference type="SAM" id="Phobius"/>
    </source>
</evidence>
<accession>A0A7T3FV98</accession>
<gene>
    <name evidence="4" type="ORF">I7X12_11440</name>
</gene>
<evidence type="ECO:0000313" key="5">
    <source>
        <dbReference type="Proteomes" id="UP000595001"/>
    </source>
</evidence>
<feature type="domain" description="SHOCT" evidence="3">
    <location>
        <begin position="102"/>
        <end position="129"/>
    </location>
</feature>
<keyword evidence="5" id="KW-1185">Reference proteome</keyword>
<feature type="compositionally biased region" description="Basic and acidic residues" evidence="1">
    <location>
        <begin position="161"/>
        <end position="179"/>
    </location>
</feature>